<evidence type="ECO:0000313" key="4">
    <source>
        <dbReference type="Proteomes" id="UP001141259"/>
    </source>
</evidence>
<dbReference type="InterPro" id="IPR050272">
    <property type="entry name" value="Isochorismatase-like_hydrls"/>
</dbReference>
<dbReference type="AlphaFoldDB" id="A0A9X2VS10"/>
<feature type="domain" description="Isochorismatase-like" evidence="2">
    <location>
        <begin position="6"/>
        <end position="158"/>
    </location>
</feature>
<gene>
    <name evidence="3" type="ORF">NZH93_32845</name>
</gene>
<dbReference type="Proteomes" id="UP001141259">
    <property type="component" value="Unassembled WGS sequence"/>
</dbReference>
<evidence type="ECO:0000313" key="3">
    <source>
        <dbReference type="EMBL" id="MCS7481670.1"/>
    </source>
</evidence>
<dbReference type="PANTHER" id="PTHR43540">
    <property type="entry name" value="PEROXYUREIDOACRYLATE/UREIDOACRYLATE AMIDOHYDROLASE-RELATED"/>
    <property type="match status" value="1"/>
</dbReference>
<dbReference type="InterPro" id="IPR036380">
    <property type="entry name" value="Isochorismatase-like_sf"/>
</dbReference>
<keyword evidence="4" id="KW-1185">Reference proteome</keyword>
<dbReference type="EMBL" id="JANYMP010000019">
    <property type="protein sequence ID" value="MCS7481670.1"/>
    <property type="molecule type" value="Genomic_DNA"/>
</dbReference>
<dbReference type="Gene3D" id="3.40.50.850">
    <property type="entry name" value="Isochorismatase-like"/>
    <property type="match status" value="1"/>
</dbReference>
<organism evidence="3 4">
    <name type="scientific">Umezawaea endophytica</name>
    <dbReference type="NCBI Taxonomy" id="1654476"/>
    <lineage>
        <taxon>Bacteria</taxon>
        <taxon>Bacillati</taxon>
        <taxon>Actinomycetota</taxon>
        <taxon>Actinomycetes</taxon>
        <taxon>Pseudonocardiales</taxon>
        <taxon>Pseudonocardiaceae</taxon>
        <taxon>Umezawaea</taxon>
    </lineage>
</organism>
<dbReference type="SUPFAM" id="SSF52499">
    <property type="entry name" value="Isochorismatase-like hydrolases"/>
    <property type="match status" value="1"/>
</dbReference>
<protein>
    <submittedName>
        <fullName evidence="3">Cysteine hydrolase</fullName>
    </submittedName>
</protein>
<proteinExistence type="predicted"/>
<dbReference type="GO" id="GO:0016787">
    <property type="term" value="F:hydrolase activity"/>
    <property type="evidence" value="ECO:0007669"/>
    <property type="project" value="UniProtKB-KW"/>
</dbReference>
<evidence type="ECO:0000256" key="1">
    <source>
        <dbReference type="ARBA" id="ARBA00022801"/>
    </source>
</evidence>
<evidence type="ECO:0000259" key="2">
    <source>
        <dbReference type="Pfam" id="PF00857"/>
    </source>
</evidence>
<dbReference type="InterPro" id="IPR000868">
    <property type="entry name" value="Isochorismatase-like_dom"/>
</dbReference>
<name>A0A9X2VS10_9PSEU</name>
<accession>A0A9X2VS10</accession>
<dbReference type="Pfam" id="PF00857">
    <property type="entry name" value="Isochorismatase"/>
    <property type="match status" value="1"/>
</dbReference>
<keyword evidence="1 3" id="KW-0378">Hydrolase</keyword>
<comment type="caution">
    <text evidence="3">The sequence shown here is derived from an EMBL/GenBank/DDBJ whole genome shotgun (WGS) entry which is preliminary data.</text>
</comment>
<sequence length="163" mass="17182">MLSARSVLVLVEVQQRILDMPLAPIPGSAVVDAVVRLRDAFDRAAAPVVIVRHLREDGADDVVERLEPGRGEHLVTKTGVDAFSGTRLVADLRDIGAKSVVIAGVSTKHGVGTTAAKALALGFEVTVVSDATASSSIEEHQSTLWRLNEDGVAVKTVAELLAR</sequence>
<reference evidence="3" key="1">
    <citation type="submission" date="2022-08" db="EMBL/GenBank/DDBJ databases">
        <authorList>
            <person name="Tistechok S."/>
            <person name="Samborskyy M."/>
            <person name="Roman I."/>
        </authorList>
    </citation>
    <scope>NUCLEOTIDE SEQUENCE</scope>
    <source>
        <strain evidence="3">DSM 103496</strain>
    </source>
</reference>
<dbReference type="CDD" id="cd00431">
    <property type="entry name" value="cysteine_hydrolases"/>
    <property type="match status" value="1"/>
</dbReference>
<dbReference type="RefSeq" id="WP_259627150.1">
    <property type="nucleotide sequence ID" value="NZ_JANYMP010000019.1"/>
</dbReference>